<evidence type="ECO:0000313" key="4">
    <source>
        <dbReference type="Proteomes" id="UP001497457"/>
    </source>
</evidence>
<reference evidence="3" key="1">
    <citation type="submission" date="2024-10" db="EMBL/GenBank/DDBJ databases">
        <authorList>
            <person name="Ryan C."/>
        </authorList>
    </citation>
    <scope>NUCLEOTIDE SEQUENCE [LARGE SCALE GENOMIC DNA]</scope>
</reference>
<dbReference type="InterPro" id="IPR044824">
    <property type="entry name" value="MAIN-like"/>
</dbReference>
<proteinExistence type="predicted"/>
<protein>
    <recommendedName>
        <fullName evidence="2">Aminotransferase-like plant mobile domain-containing protein</fullName>
    </recommendedName>
</protein>
<gene>
    <name evidence="3" type="ORF">URODEC1_LOCUS94562</name>
</gene>
<feature type="domain" description="Aminotransferase-like plant mobile" evidence="2">
    <location>
        <begin position="99"/>
        <end position="423"/>
    </location>
</feature>
<dbReference type="PANTHER" id="PTHR46033:SF82">
    <property type="entry name" value="AMINOTRANSFERASE-LIKE PLANT MOBILE DOMAIN-CONTAINING PROTEIN"/>
    <property type="match status" value="1"/>
</dbReference>
<dbReference type="Proteomes" id="UP001497457">
    <property type="component" value="Chromosome 4rd"/>
</dbReference>
<dbReference type="PANTHER" id="PTHR46033">
    <property type="entry name" value="PROTEIN MAIN-LIKE 2"/>
    <property type="match status" value="1"/>
</dbReference>
<accession>A0ABC9EF26</accession>
<dbReference type="AlphaFoldDB" id="A0ABC9EF26"/>
<keyword evidence="4" id="KW-1185">Reference proteome</keyword>
<evidence type="ECO:0000256" key="1">
    <source>
        <dbReference type="SAM" id="MobiDB-lite"/>
    </source>
</evidence>
<name>A0ABC9EF26_9POAL</name>
<feature type="region of interest" description="Disordered" evidence="1">
    <location>
        <begin position="1"/>
        <end position="26"/>
    </location>
</feature>
<dbReference type="InterPro" id="IPR019557">
    <property type="entry name" value="AminoTfrase-like_pln_mobile"/>
</dbReference>
<dbReference type="Pfam" id="PF10536">
    <property type="entry name" value="PMD"/>
    <property type="match status" value="1"/>
</dbReference>
<sequence length="428" mass="48778">MATAPPPFRSDRLSTKSRGGSVDFAPGRKMAVNPQYPLLETFYDDGHRGKILEERTQILRPLRPRTHNPLVWDDRYTEFIRRSGFLPLARLVQGRLPMMDGAALTALVDRWRPETHSFHLPAGEMTVTLEDVAMILGLPIDGRAVTGNISPAGWRDRVGLLLGVRPPDPPEGTKDRKTTGVSFGWISQHFGHPPPPGAADGVIQRHARAWLWHLVGGFLFPDGSGNTLSWMWLDILSQQWEVVAAYSWGSATLAWLYRQMCEACRRTGDSSSLGGCCYLLQVWMWERIPVGRPDRGPPGDWGFNDEGSLPTVAFLWKNILNVYGNPMRRYIDYSNELDCLLDSHVTWTPYRRDEIDEMELSPVCTEHSELWRANLPLICFFLVEYHLPCRVMRQFGYLQACPVEHVSTSQELHNIDRRSQRGSKNWEQ</sequence>
<dbReference type="EMBL" id="OZ075114">
    <property type="protein sequence ID" value="CAL5055662.1"/>
    <property type="molecule type" value="Genomic_DNA"/>
</dbReference>
<evidence type="ECO:0000259" key="2">
    <source>
        <dbReference type="Pfam" id="PF10536"/>
    </source>
</evidence>
<evidence type="ECO:0000313" key="3">
    <source>
        <dbReference type="EMBL" id="CAL5055662.1"/>
    </source>
</evidence>
<organism evidence="3 4">
    <name type="scientific">Urochloa decumbens</name>
    <dbReference type="NCBI Taxonomy" id="240449"/>
    <lineage>
        <taxon>Eukaryota</taxon>
        <taxon>Viridiplantae</taxon>
        <taxon>Streptophyta</taxon>
        <taxon>Embryophyta</taxon>
        <taxon>Tracheophyta</taxon>
        <taxon>Spermatophyta</taxon>
        <taxon>Magnoliopsida</taxon>
        <taxon>Liliopsida</taxon>
        <taxon>Poales</taxon>
        <taxon>Poaceae</taxon>
        <taxon>PACMAD clade</taxon>
        <taxon>Panicoideae</taxon>
        <taxon>Panicodae</taxon>
        <taxon>Paniceae</taxon>
        <taxon>Melinidinae</taxon>
        <taxon>Urochloa</taxon>
    </lineage>
</organism>